<keyword evidence="2" id="KW-1185">Reference proteome</keyword>
<sequence>MLYGCMKLSHAREAGFLILLSKICYHNNRSVASLDLETFYIYNSDAYFEKFGCMLDGLHSIFTCVNT</sequence>
<comment type="caution">
    <text evidence="1">The sequence shown here is derived from an EMBL/GenBank/DDBJ whole genome shotgun (WGS) entry which is preliminary data.</text>
</comment>
<reference evidence="1" key="1">
    <citation type="submission" date="2020-06" db="EMBL/GenBank/DDBJ databases">
        <title>Draft genome of Bugula neritina, a colonial animal packing powerful symbionts and potential medicines.</title>
        <authorList>
            <person name="Rayko M."/>
        </authorList>
    </citation>
    <scope>NUCLEOTIDE SEQUENCE [LARGE SCALE GENOMIC DNA]</scope>
    <source>
        <strain evidence="1">Kwan_BN1</strain>
    </source>
</reference>
<protein>
    <submittedName>
        <fullName evidence="1">Uncharacterized protein</fullName>
    </submittedName>
</protein>
<accession>A0A7J7JQB1</accession>
<gene>
    <name evidence="1" type="ORF">EB796_013538</name>
</gene>
<name>A0A7J7JQB1_BUGNE</name>
<evidence type="ECO:0000313" key="2">
    <source>
        <dbReference type="Proteomes" id="UP000593567"/>
    </source>
</evidence>
<evidence type="ECO:0000313" key="1">
    <source>
        <dbReference type="EMBL" id="KAF6028157.1"/>
    </source>
</evidence>
<dbReference type="EMBL" id="VXIV02001985">
    <property type="protein sequence ID" value="KAF6028157.1"/>
    <property type="molecule type" value="Genomic_DNA"/>
</dbReference>
<dbReference type="AlphaFoldDB" id="A0A7J7JQB1"/>
<organism evidence="1 2">
    <name type="scientific">Bugula neritina</name>
    <name type="common">Brown bryozoan</name>
    <name type="synonym">Sertularia neritina</name>
    <dbReference type="NCBI Taxonomy" id="10212"/>
    <lineage>
        <taxon>Eukaryota</taxon>
        <taxon>Metazoa</taxon>
        <taxon>Spiralia</taxon>
        <taxon>Lophotrochozoa</taxon>
        <taxon>Bryozoa</taxon>
        <taxon>Gymnolaemata</taxon>
        <taxon>Cheilostomatida</taxon>
        <taxon>Flustrina</taxon>
        <taxon>Buguloidea</taxon>
        <taxon>Bugulidae</taxon>
        <taxon>Bugula</taxon>
    </lineage>
</organism>
<dbReference type="Proteomes" id="UP000593567">
    <property type="component" value="Unassembled WGS sequence"/>
</dbReference>
<proteinExistence type="predicted"/>